<dbReference type="Proteomes" id="UP001345963">
    <property type="component" value="Unassembled WGS sequence"/>
</dbReference>
<accession>A0ABU7AW88</accession>
<name>A0ABU7AW88_9TELE</name>
<sequence>MRSSFSIPTGRQKLEERVGPAWLAGTDTRRRKKPVNPEKEKIANNEVWTGRIPEGVFRVEKRRGWRRNLVGLSAITRDFQSPPCVSTQFKLPESTFSQINVPGLGIGFSDC</sequence>
<evidence type="ECO:0000256" key="1">
    <source>
        <dbReference type="SAM" id="MobiDB-lite"/>
    </source>
</evidence>
<comment type="caution">
    <text evidence="2">The sequence shown here is derived from an EMBL/GenBank/DDBJ whole genome shotgun (WGS) entry which is preliminary data.</text>
</comment>
<evidence type="ECO:0000313" key="2">
    <source>
        <dbReference type="EMBL" id="MED6242522.1"/>
    </source>
</evidence>
<organism evidence="2 3">
    <name type="scientific">Ataeniobius toweri</name>
    <dbReference type="NCBI Taxonomy" id="208326"/>
    <lineage>
        <taxon>Eukaryota</taxon>
        <taxon>Metazoa</taxon>
        <taxon>Chordata</taxon>
        <taxon>Craniata</taxon>
        <taxon>Vertebrata</taxon>
        <taxon>Euteleostomi</taxon>
        <taxon>Actinopterygii</taxon>
        <taxon>Neopterygii</taxon>
        <taxon>Teleostei</taxon>
        <taxon>Neoteleostei</taxon>
        <taxon>Acanthomorphata</taxon>
        <taxon>Ovalentaria</taxon>
        <taxon>Atherinomorphae</taxon>
        <taxon>Cyprinodontiformes</taxon>
        <taxon>Goodeidae</taxon>
        <taxon>Ataeniobius</taxon>
    </lineage>
</organism>
<feature type="region of interest" description="Disordered" evidence="1">
    <location>
        <begin position="1"/>
        <end position="20"/>
    </location>
</feature>
<protein>
    <submittedName>
        <fullName evidence="2">Uncharacterized protein</fullName>
    </submittedName>
</protein>
<gene>
    <name evidence="2" type="ORF">ATANTOWER_005850</name>
</gene>
<evidence type="ECO:0000313" key="3">
    <source>
        <dbReference type="Proteomes" id="UP001345963"/>
    </source>
</evidence>
<keyword evidence="3" id="KW-1185">Reference proteome</keyword>
<reference evidence="2 3" key="1">
    <citation type="submission" date="2021-07" db="EMBL/GenBank/DDBJ databases">
        <authorList>
            <person name="Palmer J.M."/>
        </authorList>
    </citation>
    <scope>NUCLEOTIDE SEQUENCE [LARGE SCALE GENOMIC DNA]</scope>
    <source>
        <strain evidence="2 3">AT_MEX2019</strain>
        <tissue evidence="2">Muscle</tissue>
    </source>
</reference>
<dbReference type="EMBL" id="JAHUTI010031157">
    <property type="protein sequence ID" value="MED6242522.1"/>
    <property type="molecule type" value="Genomic_DNA"/>
</dbReference>
<proteinExistence type="predicted"/>